<comment type="caution">
    <text evidence="1">The sequence shown here is derived from an EMBL/GenBank/DDBJ whole genome shotgun (WGS) entry which is preliminary data.</text>
</comment>
<dbReference type="RefSeq" id="WP_165828186.1">
    <property type="nucleotide sequence ID" value="NZ_SOEB01000019.1"/>
</dbReference>
<dbReference type="AlphaFoldDB" id="A0A4R8FHP2"/>
<accession>A0A4R8FHP2</accession>
<name>A0A4R8FHP2_9RHOB</name>
<evidence type="ECO:0000313" key="2">
    <source>
        <dbReference type="Proteomes" id="UP000295484"/>
    </source>
</evidence>
<evidence type="ECO:0000313" key="1">
    <source>
        <dbReference type="EMBL" id="TDX25560.1"/>
    </source>
</evidence>
<organism evidence="1 2">
    <name type="scientific">Rhodovulum visakhapatnamense</name>
    <dbReference type="NCBI Taxonomy" id="364297"/>
    <lineage>
        <taxon>Bacteria</taxon>
        <taxon>Pseudomonadati</taxon>
        <taxon>Pseudomonadota</taxon>
        <taxon>Alphaproteobacteria</taxon>
        <taxon>Rhodobacterales</taxon>
        <taxon>Paracoccaceae</taxon>
        <taxon>Rhodovulum</taxon>
    </lineage>
</organism>
<dbReference type="Proteomes" id="UP000295484">
    <property type="component" value="Unassembled WGS sequence"/>
</dbReference>
<evidence type="ECO:0008006" key="3">
    <source>
        <dbReference type="Google" id="ProtNLM"/>
    </source>
</evidence>
<proteinExistence type="predicted"/>
<gene>
    <name evidence="1" type="ORF">EV657_11957</name>
</gene>
<sequence>MARVRGMSAGRVALVAVLALSLLGNAVALGGALKLQRVKTALLGEAAAAQSVVFPAEIRRDLRRALEARRDRIDPALAAAVAARAEVVARGAAEPFDRAATEEAMRGFRRDLNALLDLTQETVLDALGARASGAPLN</sequence>
<dbReference type="EMBL" id="SOEB01000019">
    <property type="protein sequence ID" value="TDX25560.1"/>
    <property type="molecule type" value="Genomic_DNA"/>
</dbReference>
<reference evidence="1 2" key="1">
    <citation type="submission" date="2019-03" db="EMBL/GenBank/DDBJ databases">
        <title>Genomic Encyclopedia of Type Strains, Phase IV (KMG-IV): sequencing the most valuable type-strain genomes for metagenomic binning, comparative biology and taxonomic classification.</title>
        <authorList>
            <person name="Goeker M."/>
        </authorList>
    </citation>
    <scope>NUCLEOTIDE SEQUENCE [LARGE SCALE GENOMIC DNA]</scope>
    <source>
        <strain evidence="1 2">JA181</strain>
    </source>
</reference>
<protein>
    <recommendedName>
        <fullName evidence="3">Heavy-metal resistance protein</fullName>
    </recommendedName>
</protein>